<dbReference type="AlphaFoldDB" id="A0A5B7TQT8"/>
<reference evidence="3 4" key="1">
    <citation type="submission" date="2019-05" db="EMBL/GenBank/DDBJ databases">
        <title>Algicella ahnfeltiae gen. nov., sp. nov., a novel marine bacterium of the family Flavobacteriaceae isolated from a red alga.</title>
        <authorList>
            <person name="Nedashkovskaya O.I."/>
            <person name="Kukhlevskiy A.D."/>
            <person name="Kim S.-G."/>
            <person name="Zhukova N.V."/>
            <person name="Mikhailov V.V."/>
        </authorList>
    </citation>
    <scope>NUCLEOTIDE SEQUENCE [LARGE SCALE GENOMIC DNA]</scope>
    <source>
        <strain evidence="3 4">10Alg115</strain>
    </source>
</reference>
<accession>A0A5B7TQT8</accession>
<dbReference type="GO" id="GO:0005737">
    <property type="term" value="C:cytoplasm"/>
    <property type="evidence" value="ECO:0007669"/>
    <property type="project" value="TreeGrafter"/>
</dbReference>
<dbReference type="Proteomes" id="UP000306229">
    <property type="component" value="Chromosome"/>
</dbReference>
<dbReference type="OrthoDB" id="9788327at2"/>
<dbReference type="SMART" id="SM00460">
    <property type="entry name" value="TGc"/>
    <property type="match status" value="1"/>
</dbReference>
<feature type="chain" id="PRO_5022812422" description="Transglutaminase-like domain-containing protein" evidence="1">
    <location>
        <begin position="20"/>
        <end position="345"/>
    </location>
</feature>
<evidence type="ECO:0000313" key="3">
    <source>
        <dbReference type="EMBL" id="QCX36922.1"/>
    </source>
</evidence>
<dbReference type="KEGG" id="fbe:FF125_00170"/>
<evidence type="ECO:0000313" key="4">
    <source>
        <dbReference type="Proteomes" id="UP000306229"/>
    </source>
</evidence>
<dbReference type="PANTHER" id="PTHR46333:SF2">
    <property type="entry name" value="CYTOKINESIS PROTEIN 3"/>
    <property type="match status" value="1"/>
</dbReference>
<feature type="domain" description="Transglutaminase-like" evidence="2">
    <location>
        <begin position="130"/>
        <end position="197"/>
    </location>
</feature>
<feature type="signal peptide" evidence="1">
    <location>
        <begin position="1"/>
        <end position="19"/>
    </location>
</feature>
<dbReference type="EMBL" id="CP040749">
    <property type="protein sequence ID" value="QCX36922.1"/>
    <property type="molecule type" value="Genomic_DNA"/>
</dbReference>
<dbReference type="Pfam" id="PF01841">
    <property type="entry name" value="Transglut_core"/>
    <property type="match status" value="1"/>
</dbReference>
<evidence type="ECO:0000256" key="1">
    <source>
        <dbReference type="SAM" id="SignalP"/>
    </source>
</evidence>
<gene>
    <name evidence="3" type="ORF">FF125_00170</name>
</gene>
<keyword evidence="4" id="KW-1185">Reference proteome</keyword>
<proteinExistence type="predicted"/>
<organism evidence="3 4">
    <name type="scientific">Aureibaculum algae</name>
    <dbReference type="NCBI Taxonomy" id="2584122"/>
    <lineage>
        <taxon>Bacteria</taxon>
        <taxon>Pseudomonadati</taxon>
        <taxon>Bacteroidota</taxon>
        <taxon>Flavobacteriia</taxon>
        <taxon>Flavobacteriales</taxon>
        <taxon>Flavobacteriaceae</taxon>
        <taxon>Aureibaculum</taxon>
    </lineage>
</organism>
<dbReference type="InterPro" id="IPR052557">
    <property type="entry name" value="CAP/Cytokinesis_protein"/>
</dbReference>
<protein>
    <recommendedName>
        <fullName evidence="2">Transglutaminase-like domain-containing protein</fullName>
    </recommendedName>
</protein>
<dbReference type="SUPFAM" id="SSF54001">
    <property type="entry name" value="Cysteine proteinases"/>
    <property type="match status" value="1"/>
</dbReference>
<sequence length="345" mass="40260">MRKITLYLLLFLFINKSYAQQFDIAEQMNNIHSPIASIKTMTNEYDAVDARVRSYSSDYKSSAALAEQILKDFTTKKDRIRALYTWLCITIKYDMVSFSKGQTEIGFSYTSKTDFDRKMKVINNSIVHKTLQTKKAICEGYAQTFKEVSEYLGIECKLIGGYAKGDVSDINTIPEAENHAWNAVRIDKKWYLIDATWGAGYTYGNKWFAQFDDFYFFTDPDQFALTHYPSETEWLLTESKLTLKQFYSKPIYKNSFFLNKLKLISPKFGVLEEATKTDIVFLMGHLPENMNLFYAFKGDRYSKKIEPDCNSDQCTFNIPFTKTSDSELYIFVNQRPILEYYVRLK</sequence>
<dbReference type="PANTHER" id="PTHR46333">
    <property type="entry name" value="CYTOKINESIS PROTEIN 3"/>
    <property type="match status" value="1"/>
</dbReference>
<dbReference type="InterPro" id="IPR002931">
    <property type="entry name" value="Transglutaminase-like"/>
</dbReference>
<keyword evidence="1" id="KW-0732">Signal</keyword>
<dbReference type="Gene3D" id="3.10.620.30">
    <property type="match status" value="1"/>
</dbReference>
<dbReference type="InterPro" id="IPR038765">
    <property type="entry name" value="Papain-like_cys_pep_sf"/>
</dbReference>
<dbReference type="RefSeq" id="WP_138947883.1">
    <property type="nucleotide sequence ID" value="NZ_CP040749.1"/>
</dbReference>
<name>A0A5B7TQT8_9FLAO</name>
<evidence type="ECO:0000259" key="2">
    <source>
        <dbReference type="SMART" id="SM00460"/>
    </source>
</evidence>